<dbReference type="InterPro" id="IPR025997">
    <property type="entry name" value="SBP_2_dom"/>
</dbReference>
<dbReference type="GO" id="GO:0030246">
    <property type="term" value="F:carbohydrate binding"/>
    <property type="evidence" value="ECO:0007669"/>
    <property type="project" value="UniProtKB-ARBA"/>
</dbReference>
<organism evidence="5 6">
    <name type="scientific">Metabacillus sediminilitoris</name>
    <dbReference type="NCBI Taxonomy" id="2567941"/>
    <lineage>
        <taxon>Bacteria</taxon>
        <taxon>Bacillati</taxon>
        <taxon>Bacillota</taxon>
        <taxon>Bacilli</taxon>
        <taxon>Bacillales</taxon>
        <taxon>Bacillaceae</taxon>
        <taxon>Metabacillus</taxon>
    </lineage>
</organism>
<dbReference type="OrthoDB" id="6196975at2"/>
<gene>
    <name evidence="5" type="ORF">E6W99_24760</name>
</gene>
<dbReference type="Proteomes" id="UP000310334">
    <property type="component" value="Unassembled WGS sequence"/>
</dbReference>
<keyword evidence="3" id="KW-0732">Signal</keyword>
<reference evidence="5 6" key="1">
    <citation type="submission" date="2019-04" db="EMBL/GenBank/DDBJ databases">
        <title>Bacillus sediminilitoris sp. nov., isolated from a tidal flat sediment on the East China Sea.</title>
        <authorList>
            <person name="Wei Y."/>
            <person name="Mao H."/>
            <person name="Fang J."/>
        </authorList>
    </citation>
    <scope>NUCLEOTIDE SEQUENCE [LARGE SCALE GENOMIC DNA]</scope>
    <source>
        <strain evidence="5 6">DSL-17</strain>
    </source>
</reference>
<sequence length="339" mass="37774">MESRSSIVGGRILKKKWIVSLLCLTVLISFIVHFLKEDEKLKVVVVAKSLDLEYWKIFESGAKKAFHDFDIDGQVIAPNSIYPISNEVDTLKKVLRQHPDALIVTPIHPSVTIPVLMEYKKNNIPVLFAGRDADWEDKVTYIGTDHLKLGIMAGQLLGSMLQPGDQVAIIHGTLKDHAEVERIKGAKEALGKAGIEITTEQLGEDRYGKTISVFENILQNHPDIQGVFATDDLIALNVLKTVEKEGLMIPIIGTDGITDMIDVVNEGKLSATIAQNPYDMAYLSVVQAIKAVNGEHVPERIDSGVDILTKDNARDRLAFQNNIFYSRVEKFKHFLHELL</sequence>
<dbReference type="Gene3D" id="3.40.50.2300">
    <property type="match status" value="2"/>
</dbReference>
<evidence type="ECO:0000256" key="2">
    <source>
        <dbReference type="ARBA" id="ARBA00007639"/>
    </source>
</evidence>
<proteinExistence type="inferred from homology"/>
<dbReference type="CDD" id="cd01536">
    <property type="entry name" value="PBP1_ABC_sugar_binding-like"/>
    <property type="match status" value="1"/>
</dbReference>
<dbReference type="PANTHER" id="PTHR46847">
    <property type="entry name" value="D-ALLOSE-BINDING PERIPLASMIC PROTEIN-RELATED"/>
    <property type="match status" value="1"/>
</dbReference>
<evidence type="ECO:0000313" key="6">
    <source>
        <dbReference type="Proteomes" id="UP000310334"/>
    </source>
</evidence>
<accession>A0A4S4BK96</accession>
<feature type="domain" description="Periplasmic binding protein" evidence="4">
    <location>
        <begin position="43"/>
        <end position="295"/>
    </location>
</feature>
<keyword evidence="6" id="KW-1185">Reference proteome</keyword>
<dbReference type="EMBL" id="SSNT01000032">
    <property type="protein sequence ID" value="THF74887.1"/>
    <property type="molecule type" value="Genomic_DNA"/>
</dbReference>
<comment type="similarity">
    <text evidence="2">Belongs to the bacterial solute-binding protein 2 family.</text>
</comment>
<protein>
    <submittedName>
        <fullName evidence="5">Sugar ABC transporter substrate-binding protein</fullName>
    </submittedName>
</protein>
<evidence type="ECO:0000256" key="3">
    <source>
        <dbReference type="ARBA" id="ARBA00022729"/>
    </source>
</evidence>
<comment type="subcellular location">
    <subcellularLocation>
        <location evidence="1">Cell envelope</location>
    </subcellularLocation>
</comment>
<evidence type="ECO:0000256" key="1">
    <source>
        <dbReference type="ARBA" id="ARBA00004196"/>
    </source>
</evidence>
<comment type="caution">
    <text evidence="5">The sequence shown here is derived from an EMBL/GenBank/DDBJ whole genome shotgun (WGS) entry which is preliminary data.</text>
</comment>
<dbReference type="InterPro" id="IPR028082">
    <property type="entry name" value="Peripla_BP_I"/>
</dbReference>
<name>A0A4S4BK96_9BACI</name>
<dbReference type="AlphaFoldDB" id="A0A4S4BK96"/>
<dbReference type="PANTHER" id="PTHR46847:SF1">
    <property type="entry name" value="D-ALLOSE-BINDING PERIPLASMIC PROTEIN-RELATED"/>
    <property type="match status" value="1"/>
</dbReference>
<dbReference type="SUPFAM" id="SSF53822">
    <property type="entry name" value="Periplasmic binding protein-like I"/>
    <property type="match status" value="1"/>
</dbReference>
<evidence type="ECO:0000313" key="5">
    <source>
        <dbReference type="EMBL" id="THF74887.1"/>
    </source>
</evidence>
<evidence type="ECO:0000259" key="4">
    <source>
        <dbReference type="Pfam" id="PF13407"/>
    </source>
</evidence>
<dbReference type="GO" id="GO:0030313">
    <property type="term" value="C:cell envelope"/>
    <property type="evidence" value="ECO:0007669"/>
    <property type="project" value="UniProtKB-SubCell"/>
</dbReference>
<dbReference type="Pfam" id="PF13407">
    <property type="entry name" value="Peripla_BP_4"/>
    <property type="match status" value="1"/>
</dbReference>